<dbReference type="Proteomes" id="UP000596660">
    <property type="component" value="Unplaced"/>
</dbReference>
<keyword evidence="12" id="KW-1185">Reference proteome</keyword>
<reference evidence="11" key="2">
    <citation type="submission" date="2021-03" db="UniProtKB">
        <authorList>
            <consortium name="EnsemblPlants"/>
        </authorList>
    </citation>
    <scope>IDENTIFICATION</scope>
</reference>
<dbReference type="GO" id="GO:0015144">
    <property type="term" value="F:carbohydrate transmembrane transporter activity"/>
    <property type="evidence" value="ECO:0007669"/>
    <property type="project" value="InterPro"/>
</dbReference>
<evidence type="ECO:0000256" key="7">
    <source>
        <dbReference type="ARBA" id="ARBA00022989"/>
    </source>
</evidence>
<dbReference type="SUPFAM" id="SSF103473">
    <property type="entry name" value="MFS general substrate transporter"/>
    <property type="match status" value="1"/>
</dbReference>
<keyword evidence="4" id="KW-0762">Sugar transport</keyword>
<feature type="domain" description="Major facilitator superfamily (MFS) profile" evidence="10">
    <location>
        <begin position="27"/>
        <end position="163"/>
    </location>
</feature>
<organism evidence="11 12">
    <name type="scientific">Chenopodium quinoa</name>
    <name type="common">Quinoa</name>
    <dbReference type="NCBI Taxonomy" id="63459"/>
    <lineage>
        <taxon>Eukaryota</taxon>
        <taxon>Viridiplantae</taxon>
        <taxon>Streptophyta</taxon>
        <taxon>Embryophyta</taxon>
        <taxon>Tracheophyta</taxon>
        <taxon>Spermatophyta</taxon>
        <taxon>Magnoliopsida</taxon>
        <taxon>eudicotyledons</taxon>
        <taxon>Gunneridae</taxon>
        <taxon>Pentapetalae</taxon>
        <taxon>Caryophyllales</taxon>
        <taxon>Chenopodiaceae</taxon>
        <taxon>Chenopodioideae</taxon>
        <taxon>Atripliceae</taxon>
        <taxon>Chenopodium</taxon>
    </lineage>
</organism>
<keyword evidence="8 9" id="KW-0472">Membrane</keyword>
<accession>A0A803MNV8</accession>
<reference evidence="11" key="1">
    <citation type="journal article" date="2017" name="Nature">
        <title>The genome of Chenopodium quinoa.</title>
        <authorList>
            <person name="Jarvis D.E."/>
            <person name="Ho Y.S."/>
            <person name="Lightfoot D.J."/>
            <person name="Schmoeckel S.M."/>
            <person name="Li B."/>
            <person name="Borm T.J.A."/>
            <person name="Ohyanagi H."/>
            <person name="Mineta K."/>
            <person name="Michell C.T."/>
            <person name="Saber N."/>
            <person name="Kharbatia N.M."/>
            <person name="Rupper R.R."/>
            <person name="Sharp A.R."/>
            <person name="Dally N."/>
            <person name="Boughton B.A."/>
            <person name="Woo Y.H."/>
            <person name="Gao G."/>
            <person name="Schijlen E.G.W.M."/>
            <person name="Guo X."/>
            <person name="Momin A.A."/>
            <person name="Negrao S."/>
            <person name="Al-Babili S."/>
            <person name="Gehring C."/>
            <person name="Roessner U."/>
            <person name="Jung C."/>
            <person name="Murphy K."/>
            <person name="Arold S.T."/>
            <person name="Gojobori T."/>
            <person name="van der Linden C.G."/>
            <person name="van Loo E.N."/>
            <person name="Jellen E.N."/>
            <person name="Maughan P.J."/>
            <person name="Tester M."/>
        </authorList>
    </citation>
    <scope>NUCLEOTIDE SEQUENCE [LARGE SCALE GENOMIC DNA]</scope>
    <source>
        <strain evidence="11">cv. PI 614886</strain>
    </source>
</reference>
<evidence type="ECO:0000256" key="2">
    <source>
        <dbReference type="ARBA" id="ARBA00010992"/>
    </source>
</evidence>
<evidence type="ECO:0000256" key="1">
    <source>
        <dbReference type="ARBA" id="ARBA00004141"/>
    </source>
</evidence>
<evidence type="ECO:0000256" key="9">
    <source>
        <dbReference type="SAM" id="Phobius"/>
    </source>
</evidence>
<dbReference type="Gramene" id="AUR62032959-RA">
    <property type="protein sequence ID" value="AUR62032959-RA:cds"/>
    <property type="gene ID" value="AUR62032959"/>
</dbReference>
<dbReference type="GO" id="GO:0016020">
    <property type="term" value="C:membrane"/>
    <property type="evidence" value="ECO:0007669"/>
    <property type="project" value="UniProtKB-SubCell"/>
</dbReference>
<sequence length="163" mass="17280">MAGGVIVTGGRGGKQYEGRVTGFVIVTCLVAATGGLIFGYDIGISGGVTSMDIFLKKFFPTVYEAEKKASGGNQYCKFNNELLTLFTSSLYLAALIASFFASKVTKAFGRKISMLFGGVIFLAGALLNAFAVNVEMLIVGRILLGIGIGFSNQRRILLPSKKL</sequence>
<feature type="transmembrane region" description="Helical" evidence="9">
    <location>
        <begin position="82"/>
        <end position="100"/>
    </location>
</feature>
<name>A0A803MNV8_CHEQI</name>
<feature type="transmembrane region" description="Helical" evidence="9">
    <location>
        <begin position="112"/>
        <end position="132"/>
    </location>
</feature>
<keyword evidence="3" id="KW-0813">Transport</keyword>
<comment type="similarity">
    <text evidence="2">Belongs to the major facilitator superfamily. Sugar transporter (TC 2.A.1.1) family.</text>
</comment>
<proteinExistence type="inferred from homology"/>
<dbReference type="InterPro" id="IPR003663">
    <property type="entry name" value="Sugar/inositol_transpt"/>
</dbReference>
<dbReference type="InterPro" id="IPR036259">
    <property type="entry name" value="MFS_trans_sf"/>
</dbReference>
<dbReference type="InterPro" id="IPR020846">
    <property type="entry name" value="MFS_dom"/>
</dbReference>
<dbReference type="Pfam" id="PF00083">
    <property type="entry name" value="Sugar_tr"/>
    <property type="match status" value="1"/>
</dbReference>
<dbReference type="InterPro" id="IPR045262">
    <property type="entry name" value="STP/PLT_plant"/>
</dbReference>
<dbReference type="OMA" id="EGHITAY"/>
<evidence type="ECO:0000256" key="5">
    <source>
        <dbReference type="ARBA" id="ARBA00022692"/>
    </source>
</evidence>
<dbReference type="EnsemblPlants" id="AUR62032959-RA">
    <property type="protein sequence ID" value="AUR62032959-RA:cds"/>
    <property type="gene ID" value="AUR62032959"/>
</dbReference>
<dbReference type="Gene3D" id="1.20.1250.20">
    <property type="entry name" value="MFS general substrate transporter like domains"/>
    <property type="match status" value="1"/>
</dbReference>
<evidence type="ECO:0000313" key="11">
    <source>
        <dbReference type="EnsemblPlants" id="AUR62032959-RA:cds"/>
    </source>
</evidence>
<dbReference type="PRINTS" id="PR00171">
    <property type="entry name" value="SUGRTRNSPORT"/>
</dbReference>
<keyword evidence="6" id="KW-0769">Symport</keyword>
<dbReference type="PROSITE" id="PS50850">
    <property type="entry name" value="MFS"/>
    <property type="match status" value="1"/>
</dbReference>
<dbReference type="AlphaFoldDB" id="A0A803MNV8"/>
<feature type="transmembrane region" description="Helical" evidence="9">
    <location>
        <begin position="20"/>
        <end position="40"/>
    </location>
</feature>
<evidence type="ECO:0000313" key="12">
    <source>
        <dbReference type="Proteomes" id="UP000596660"/>
    </source>
</evidence>
<keyword evidence="7 9" id="KW-1133">Transmembrane helix</keyword>
<protein>
    <recommendedName>
        <fullName evidence="10">Major facilitator superfamily (MFS) profile domain-containing protein</fullName>
    </recommendedName>
</protein>
<comment type="subcellular location">
    <subcellularLocation>
        <location evidence="1">Membrane</location>
        <topology evidence="1">Multi-pass membrane protein</topology>
    </subcellularLocation>
</comment>
<dbReference type="InterPro" id="IPR005828">
    <property type="entry name" value="MFS_sugar_transport-like"/>
</dbReference>
<dbReference type="PANTHER" id="PTHR23500">
    <property type="entry name" value="SOLUTE CARRIER FAMILY 2, FACILITATED GLUCOSE TRANSPORTER"/>
    <property type="match status" value="1"/>
</dbReference>
<evidence type="ECO:0000256" key="4">
    <source>
        <dbReference type="ARBA" id="ARBA00022597"/>
    </source>
</evidence>
<keyword evidence="5 9" id="KW-0812">Transmembrane</keyword>
<evidence type="ECO:0000256" key="6">
    <source>
        <dbReference type="ARBA" id="ARBA00022847"/>
    </source>
</evidence>
<evidence type="ECO:0000256" key="3">
    <source>
        <dbReference type="ARBA" id="ARBA00022448"/>
    </source>
</evidence>
<evidence type="ECO:0000256" key="8">
    <source>
        <dbReference type="ARBA" id="ARBA00023136"/>
    </source>
</evidence>
<evidence type="ECO:0000259" key="10">
    <source>
        <dbReference type="PROSITE" id="PS50850"/>
    </source>
</evidence>
<dbReference type="GO" id="GO:0015293">
    <property type="term" value="F:symporter activity"/>
    <property type="evidence" value="ECO:0007669"/>
    <property type="project" value="UniProtKB-KW"/>
</dbReference>
<dbReference type="PANTHER" id="PTHR23500:SF607">
    <property type="entry name" value="SUGAR TRANSPORT PROTEIN 10-LIKE"/>
    <property type="match status" value="1"/>
</dbReference>